<reference evidence="7" key="2">
    <citation type="submission" date="2012-03" db="EMBL/GenBank/DDBJ databases">
        <title>The complete genome sequence of the pioneer microbe on fresh volcanic deposit, Leptospirillum ferrooxidans strain C2-3.</title>
        <authorList>
            <person name="Fujimura R."/>
            <person name="Sato Y."/>
            <person name="Nishizawa T."/>
            <person name="Nanba K."/>
            <person name="Oshima K."/>
            <person name="Hattori M."/>
            <person name="Kamijo T."/>
            <person name="Ohta H."/>
        </authorList>
    </citation>
    <scope>NUCLEOTIDE SEQUENCE [LARGE SCALE GENOMIC DNA]</scope>
    <source>
        <strain evidence="7">C2-3</strain>
    </source>
</reference>
<comment type="cofactor">
    <cofactor evidence="2">
        <name>Fe cation</name>
        <dbReference type="ChEBI" id="CHEBI:24875"/>
    </cofactor>
    <text evidence="2">Binds 1 Fe cation per subunit.</text>
</comment>
<dbReference type="InterPro" id="IPR041602">
    <property type="entry name" value="Quercetinase_C"/>
</dbReference>
<feature type="binding site" evidence="2">
    <location>
        <position position="101"/>
    </location>
    <ligand>
        <name>Fe cation</name>
        <dbReference type="ChEBI" id="CHEBI:24875"/>
    </ligand>
</feature>
<feature type="domain" description="Quercetin 2,3-dioxygenase C-terminal cupin" evidence="5">
    <location>
        <begin position="146"/>
        <end position="231"/>
    </location>
</feature>
<name>I0IQW1_LEPFC</name>
<accession>I0IQW1</accession>
<evidence type="ECO:0000256" key="1">
    <source>
        <dbReference type="ARBA" id="ARBA00008416"/>
    </source>
</evidence>
<dbReference type="InterPro" id="IPR014710">
    <property type="entry name" value="RmlC-like_jellyroll"/>
</dbReference>
<dbReference type="PATRIC" id="fig|1162668.3.peg.2351"/>
<keyword evidence="2" id="KW-0479">Metal-binding</keyword>
<dbReference type="SUPFAM" id="SSF51182">
    <property type="entry name" value="RmlC-like cupins"/>
    <property type="match status" value="1"/>
</dbReference>
<dbReference type="STRING" id="1162668.LFE_1985"/>
<gene>
    <name evidence="6" type="ordered locus">LFE_1985</name>
</gene>
<dbReference type="InterPro" id="IPR011051">
    <property type="entry name" value="RmlC_Cupin_sf"/>
</dbReference>
<organism evidence="6 7">
    <name type="scientific">Leptospirillum ferrooxidans (strain C2-3)</name>
    <dbReference type="NCBI Taxonomy" id="1162668"/>
    <lineage>
        <taxon>Bacteria</taxon>
        <taxon>Pseudomonadati</taxon>
        <taxon>Nitrospirota</taxon>
        <taxon>Nitrospiria</taxon>
        <taxon>Nitrospirales</taxon>
        <taxon>Nitrospiraceae</taxon>
        <taxon>Leptospirillum</taxon>
    </lineage>
</organism>
<feature type="binding site" evidence="2">
    <location>
        <position position="103"/>
    </location>
    <ligand>
        <name>Fe cation</name>
        <dbReference type="ChEBI" id="CHEBI:24875"/>
    </ligand>
</feature>
<dbReference type="OrthoDB" id="9780903at2"/>
<dbReference type="AlphaFoldDB" id="I0IQW1"/>
<comment type="similarity">
    <text evidence="1 3">Belongs to the pirin family.</text>
</comment>
<dbReference type="PANTHER" id="PTHR43212">
    <property type="entry name" value="QUERCETIN 2,3-DIOXYGENASE"/>
    <property type="match status" value="1"/>
</dbReference>
<dbReference type="KEGG" id="lfc:LFE_1985"/>
<dbReference type="Pfam" id="PF02678">
    <property type="entry name" value="Pirin"/>
    <property type="match status" value="1"/>
</dbReference>
<evidence type="ECO:0000259" key="5">
    <source>
        <dbReference type="Pfam" id="PF17954"/>
    </source>
</evidence>
<evidence type="ECO:0000313" key="6">
    <source>
        <dbReference type="EMBL" id="BAM07660.1"/>
    </source>
</evidence>
<feature type="binding site" evidence="2">
    <location>
        <position position="59"/>
    </location>
    <ligand>
        <name>Fe cation</name>
        <dbReference type="ChEBI" id="CHEBI:24875"/>
    </ligand>
</feature>
<keyword evidence="2" id="KW-0408">Iron</keyword>
<evidence type="ECO:0000256" key="2">
    <source>
        <dbReference type="PIRSR" id="PIRSR006232-1"/>
    </source>
</evidence>
<dbReference type="RefSeq" id="WP_014450144.1">
    <property type="nucleotide sequence ID" value="NC_017094.1"/>
</dbReference>
<sequence length="232" mass="25562">MIEIVKSAERGHSNHGWLDSYHTFSFAEYYNPKQMQFGSLRVINEDRVQPGQGFGKHGHKDMEIISYVLSGALNHQDSMGNGSTIVPGDIQRMTAGSGILHSESIGSGNNPVHFLQIWVLPNRMGLTPGYEQKHFSDEDKKNMLCLLGSSDGRNGSLTIHQDVFFYGSLLEDESVLKFPLREGRMAFVQVVRGGVNLNGEILKAGDGGKILNEGLISLKGLPDAEILLFDMV</sequence>
<dbReference type="PANTHER" id="PTHR43212:SF3">
    <property type="entry name" value="QUERCETIN 2,3-DIOXYGENASE"/>
    <property type="match status" value="1"/>
</dbReference>
<dbReference type="Pfam" id="PF17954">
    <property type="entry name" value="Pirin_C_2"/>
    <property type="match status" value="1"/>
</dbReference>
<evidence type="ECO:0000259" key="4">
    <source>
        <dbReference type="Pfam" id="PF02678"/>
    </source>
</evidence>
<feature type="binding site" evidence="2">
    <location>
        <position position="57"/>
    </location>
    <ligand>
        <name>Fe cation</name>
        <dbReference type="ChEBI" id="CHEBI:24875"/>
    </ligand>
</feature>
<protein>
    <recommendedName>
        <fullName evidence="8">Pirin family protein</fullName>
    </recommendedName>
</protein>
<dbReference type="InterPro" id="IPR003829">
    <property type="entry name" value="Pirin_N_dom"/>
</dbReference>
<dbReference type="GO" id="GO:0046872">
    <property type="term" value="F:metal ion binding"/>
    <property type="evidence" value="ECO:0007669"/>
    <property type="project" value="UniProtKB-KW"/>
</dbReference>
<keyword evidence="7" id="KW-1185">Reference proteome</keyword>
<evidence type="ECO:0000313" key="7">
    <source>
        <dbReference type="Proteomes" id="UP000007382"/>
    </source>
</evidence>
<dbReference type="eggNOG" id="COG1741">
    <property type="taxonomic scope" value="Bacteria"/>
</dbReference>
<dbReference type="Proteomes" id="UP000007382">
    <property type="component" value="Chromosome"/>
</dbReference>
<evidence type="ECO:0000256" key="3">
    <source>
        <dbReference type="RuleBase" id="RU003457"/>
    </source>
</evidence>
<dbReference type="EMBL" id="AP012342">
    <property type="protein sequence ID" value="BAM07660.1"/>
    <property type="molecule type" value="Genomic_DNA"/>
</dbReference>
<dbReference type="Gene3D" id="2.60.120.10">
    <property type="entry name" value="Jelly Rolls"/>
    <property type="match status" value="2"/>
</dbReference>
<dbReference type="CDD" id="cd02910">
    <property type="entry name" value="cupin_Yhhw_N"/>
    <property type="match status" value="1"/>
</dbReference>
<dbReference type="InterPro" id="IPR012093">
    <property type="entry name" value="Pirin"/>
</dbReference>
<dbReference type="HOGENOM" id="CLU_064194_2_2_0"/>
<reference evidence="6 7" key="1">
    <citation type="journal article" date="2012" name="J. Bacteriol.">
        <title>Complete Genome Sequence of Leptospirillum ferrooxidans Strain C2-3, Isolated from a Fresh Volcanic Ash Deposit on the Island of Miyake, Japan.</title>
        <authorList>
            <person name="Fujimura R."/>
            <person name="Sato Y."/>
            <person name="Nishizawa T."/>
            <person name="Oshima K."/>
            <person name="Kim S.-W."/>
            <person name="Hattori M."/>
            <person name="Kamijo T."/>
            <person name="Ohta H."/>
        </authorList>
    </citation>
    <scope>NUCLEOTIDE SEQUENCE [LARGE SCALE GENOMIC DNA]</scope>
    <source>
        <strain evidence="6 7">C2-3</strain>
    </source>
</reference>
<dbReference type="PIRSF" id="PIRSF006232">
    <property type="entry name" value="Pirin"/>
    <property type="match status" value="1"/>
</dbReference>
<feature type="domain" description="Pirin N-terminal" evidence="4">
    <location>
        <begin position="12"/>
        <end position="119"/>
    </location>
</feature>
<proteinExistence type="inferred from homology"/>
<evidence type="ECO:0008006" key="8">
    <source>
        <dbReference type="Google" id="ProtNLM"/>
    </source>
</evidence>